<dbReference type="EMBL" id="BTRK01000003">
    <property type="protein sequence ID" value="GMR42964.1"/>
    <property type="molecule type" value="Genomic_DNA"/>
</dbReference>
<keyword evidence="4" id="KW-0808">Transferase</keyword>
<keyword evidence="3" id="KW-0489">Methyltransferase</keyword>
<evidence type="ECO:0000256" key="1">
    <source>
        <dbReference type="ARBA" id="ARBA00004286"/>
    </source>
</evidence>
<evidence type="ECO:0000256" key="3">
    <source>
        <dbReference type="ARBA" id="ARBA00022603"/>
    </source>
</evidence>
<evidence type="ECO:0000256" key="6">
    <source>
        <dbReference type="ARBA" id="ARBA00022723"/>
    </source>
</evidence>
<feature type="non-terminal residue" evidence="9">
    <location>
        <position position="73"/>
    </location>
</feature>
<dbReference type="SUPFAM" id="SSF82199">
    <property type="entry name" value="SET domain"/>
    <property type="match status" value="1"/>
</dbReference>
<dbReference type="GO" id="GO:0005694">
    <property type="term" value="C:chromosome"/>
    <property type="evidence" value="ECO:0007669"/>
    <property type="project" value="UniProtKB-SubCell"/>
</dbReference>
<evidence type="ECO:0000313" key="10">
    <source>
        <dbReference type="Proteomes" id="UP001328107"/>
    </source>
</evidence>
<gene>
    <name evidence="9" type="ORF">PMAYCL1PPCAC_13159</name>
</gene>
<dbReference type="Proteomes" id="UP001328107">
    <property type="component" value="Unassembled WGS sequence"/>
</dbReference>
<dbReference type="Gene3D" id="2.170.270.10">
    <property type="entry name" value="SET domain"/>
    <property type="match status" value="1"/>
</dbReference>
<reference evidence="10" key="1">
    <citation type="submission" date="2022-10" db="EMBL/GenBank/DDBJ databases">
        <title>Genome assembly of Pristionchus species.</title>
        <authorList>
            <person name="Yoshida K."/>
            <person name="Sommer R.J."/>
        </authorList>
    </citation>
    <scope>NUCLEOTIDE SEQUENCE [LARGE SCALE GENOMIC DNA]</scope>
    <source>
        <strain evidence="10">RS5460</strain>
    </source>
</reference>
<dbReference type="PROSITE" id="PS50280">
    <property type="entry name" value="SET"/>
    <property type="match status" value="1"/>
</dbReference>
<dbReference type="AlphaFoldDB" id="A0AAN5CGF5"/>
<dbReference type="Pfam" id="PF00856">
    <property type="entry name" value="SET"/>
    <property type="match status" value="1"/>
</dbReference>
<dbReference type="GO" id="GO:0046872">
    <property type="term" value="F:metal ion binding"/>
    <property type="evidence" value="ECO:0007669"/>
    <property type="project" value="UniProtKB-KW"/>
</dbReference>
<comment type="subcellular location">
    <subcellularLocation>
        <location evidence="1">Chromosome</location>
    </subcellularLocation>
</comment>
<dbReference type="InterPro" id="IPR050973">
    <property type="entry name" value="H3K9_Histone-Lys_N-MTase"/>
</dbReference>
<proteinExistence type="predicted"/>
<feature type="domain" description="SET" evidence="8">
    <location>
        <begin position="1"/>
        <end position="52"/>
    </location>
</feature>
<evidence type="ECO:0000259" key="8">
    <source>
        <dbReference type="PROSITE" id="PS50280"/>
    </source>
</evidence>
<evidence type="ECO:0000256" key="2">
    <source>
        <dbReference type="ARBA" id="ARBA00022454"/>
    </source>
</evidence>
<dbReference type="PANTHER" id="PTHR46223">
    <property type="entry name" value="HISTONE-LYSINE N-METHYLTRANSFERASE SUV39H"/>
    <property type="match status" value="1"/>
</dbReference>
<dbReference type="PANTHER" id="PTHR46223:SF3">
    <property type="entry name" value="HISTONE-LYSINE N-METHYLTRANSFERASE SET-23"/>
    <property type="match status" value="1"/>
</dbReference>
<sequence length="73" mass="8563">QGNESRFIAHSCEPNLFPYRVHYDVGNHPKRHIGFFAVHDIQPGTELTFDYFAEVKDPKEFHELTLSQGWTCR</sequence>
<feature type="non-terminal residue" evidence="9">
    <location>
        <position position="1"/>
    </location>
</feature>
<dbReference type="GO" id="GO:0008168">
    <property type="term" value="F:methyltransferase activity"/>
    <property type="evidence" value="ECO:0007669"/>
    <property type="project" value="UniProtKB-KW"/>
</dbReference>
<evidence type="ECO:0000313" key="9">
    <source>
        <dbReference type="EMBL" id="GMR42964.1"/>
    </source>
</evidence>
<dbReference type="GO" id="GO:0032259">
    <property type="term" value="P:methylation"/>
    <property type="evidence" value="ECO:0007669"/>
    <property type="project" value="UniProtKB-KW"/>
</dbReference>
<evidence type="ECO:0000256" key="4">
    <source>
        <dbReference type="ARBA" id="ARBA00022679"/>
    </source>
</evidence>
<protein>
    <recommendedName>
        <fullName evidence="8">SET domain-containing protein</fullName>
    </recommendedName>
</protein>
<accession>A0AAN5CGF5</accession>
<keyword evidence="10" id="KW-1185">Reference proteome</keyword>
<keyword evidence="7" id="KW-0862">Zinc</keyword>
<organism evidence="9 10">
    <name type="scientific">Pristionchus mayeri</name>
    <dbReference type="NCBI Taxonomy" id="1317129"/>
    <lineage>
        <taxon>Eukaryota</taxon>
        <taxon>Metazoa</taxon>
        <taxon>Ecdysozoa</taxon>
        <taxon>Nematoda</taxon>
        <taxon>Chromadorea</taxon>
        <taxon>Rhabditida</taxon>
        <taxon>Rhabditina</taxon>
        <taxon>Diplogasteromorpha</taxon>
        <taxon>Diplogasteroidea</taxon>
        <taxon>Neodiplogasteridae</taxon>
        <taxon>Pristionchus</taxon>
    </lineage>
</organism>
<dbReference type="InterPro" id="IPR001214">
    <property type="entry name" value="SET_dom"/>
</dbReference>
<name>A0AAN5CGF5_9BILA</name>
<keyword evidence="5" id="KW-0949">S-adenosyl-L-methionine</keyword>
<keyword evidence="6" id="KW-0479">Metal-binding</keyword>
<evidence type="ECO:0000256" key="7">
    <source>
        <dbReference type="ARBA" id="ARBA00022833"/>
    </source>
</evidence>
<comment type="caution">
    <text evidence="9">The sequence shown here is derived from an EMBL/GenBank/DDBJ whole genome shotgun (WGS) entry which is preliminary data.</text>
</comment>
<evidence type="ECO:0000256" key="5">
    <source>
        <dbReference type="ARBA" id="ARBA00022691"/>
    </source>
</evidence>
<dbReference type="InterPro" id="IPR046341">
    <property type="entry name" value="SET_dom_sf"/>
</dbReference>
<keyword evidence="2" id="KW-0158">Chromosome</keyword>